<reference evidence="1" key="1">
    <citation type="submission" date="2021-03" db="EMBL/GenBank/DDBJ databases">
        <title>Evolutionary priming and transition to the ectomycorrhizal habit in an iconic lineage of mushroom-forming fungi: is preadaptation a requirement?</title>
        <authorList>
            <consortium name="DOE Joint Genome Institute"/>
            <person name="Looney B.P."/>
            <person name="Miyauchi S."/>
            <person name="Morin E."/>
            <person name="Drula E."/>
            <person name="Courty P.E."/>
            <person name="Chicoki N."/>
            <person name="Fauchery L."/>
            <person name="Kohler A."/>
            <person name="Kuo A."/>
            <person name="LaButti K."/>
            <person name="Pangilinan J."/>
            <person name="Lipzen A."/>
            <person name="Riley R."/>
            <person name="Andreopoulos W."/>
            <person name="He G."/>
            <person name="Johnson J."/>
            <person name="Barry K.W."/>
            <person name="Grigoriev I.V."/>
            <person name="Nagy L."/>
            <person name="Hibbett D."/>
            <person name="Henrissat B."/>
            <person name="Matheny P.B."/>
            <person name="Labbe J."/>
            <person name="Martin A.F."/>
        </authorList>
    </citation>
    <scope>NUCLEOTIDE SEQUENCE</scope>
    <source>
        <strain evidence="1">BPL698</strain>
    </source>
</reference>
<name>A0ACC0U2T7_9AGAM</name>
<dbReference type="Proteomes" id="UP001207468">
    <property type="component" value="Unassembled WGS sequence"/>
</dbReference>
<proteinExistence type="predicted"/>
<protein>
    <submittedName>
        <fullName evidence="1">Metalloenzyme, LuxS/M16 peptidase-like protein</fullName>
    </submittedName>
</protein>
<gene>
    <name evidence="1" type="ORF">F5148DRAFT_1317477</name>
</gene>
<evidence type="ECO:0000313" key="2">
    <source>
        <dbReference type="Proteomes" id="UP001207468"/>
    </source>
</evidence>
<organism evidence="1 2">
    <name type="scientific">Russula earlei</name>
    <dbReference type="NCBI Taxonomy" id="71964"/>
    <lineage>
        <taxon>Eukaryota</taxon>
        <taxon>Fungi</taxon>
        <taxon>Dikarya</taxon>
        <taxon>Basidiomycota</taxon>
        <taxon>Agaricomycotina</taxon>
        <taxon>Agaricomycetes</taxon>
        <taxon>Russulales</taxon>
        <taxon>Russulaceae</taxon>
        <taxon>Russula</taxon>
    </lineage>
</organism>
<keyword evidence="2" id="KW-1185">Reference proteome</keyword>
<sequence length="1106" mass="125380">MTSAVTIDVGVPEDAQNWARQLSPKSPPHWVYTKAIQKSQQDDRDYRLIRLDNGLQAMLVHDAKADKAAASLDIAVGHLHDPVDMPGLAHFCEHLLFMGTEQFPKENEYSEFLSRNNGSSNAFTAPTNTNFYFNPELSNAFLGFSTLPYFRHPSKSEHKKNHQNDIWRIYQLNKHLTKPGHVWSKFGSGNKVSLTAAARRLKDDGVKKSDVNATASHLDSSKEPPVISSALPSPSSSISSASSLESSDDGGPIGRETRRRVVEWWNSEYCAGRMRLCVIGKEPLDRLSGLVANFFSPIQNRGQVPLPWIHDHPFGPDDKGTLVSVQTIMDFHAIEISFPIDEQTSHWRFKPGSYLASIIGHEGPGSLHSYLKERGWITTLSTGVQDLARGFATFKITIHLTQNGFQNYREVGMATFKYLSMLRSTDLSPVFQTEVSSISNIRFRFSEKRRPDDYAVWVSENLSWPVPRELVIEAPQVVSEWDSDGTARAVAMHTLEGLSVRNSRSVLMARKEEFQRLFGTQQWEIEPWYGTRYRVERLDNAFVREAEGPNTVDAFHLPRPNDFIPKRLDVDKREVTQPQPRPHLIYRSPRTTLWHKKDDQFWVPKARSPIASVLTKLYSVLVTDALNEYSYDAELAGLTYSFEASTLGFYVSVSGYNDKLHVLLRDVLEKAKTLEVRTDRLEVMKEKMKRDWENFFLRQTYQLSDYYGRYLMNEKQWTIPEKLQVLGSITPAQLQQHIEALLSELETRMLVVGNIYKDEAVGLAKMTEEIISPSPLPNIGPVDLSLELPEGTNHVWSTPVVNPNEPNSALTYYVHYGLKVDRHIRVTAALLTQILSEPAFDILRTKEQLGYIVGASLWSTPGNNGVGLRILVQSERGPVYLEERVEAFLDHMKGVIELMPDEEFVEQKDGLERTWREAAKNLNEEVSKYWTQIDSGYLDFLRRDEDSEYLETVTKQDVLSLFLTRVHPSSKTRSKLSIHAQSQKPPPKHVSHVTAGGFAQIVREHGIQVEDADWNASLFADGKPTETQFSAFWKNALVEAPAGTPDRIFAALPHLMECFPAQKDAQGSLSAGVIHIKDIQAFRQSLKVSEYPRSLVAWNDLPTAKF</sequence>
<dbReference type="EMBL" id="JAGFNK010000192">
    <property type="protein sequence ID" value="KAI9460034.1"/>
    <property type="molecule type" value="Genomic_DNA"/>
</dbReference>
<accession>A0ACC0U2T7</accession>
<comment type="caution">
    <text evidence="1">The sequence shown here is derived from an EMBL/GenBank/DDBJ whole genome shotgun (WGS) entry which is preliminary data.</text>
</comment>
<evidence type="ECO:0000313" key="1">
    <source>
        <dbReference type="EMBL" id="KAI9460034.1"/>
    </source>
</evidence>